<comment type="caution">
    <text evidence="1">The sequence shown here is derived from an EMBL/GenBank/DDBJ whole genome shotgun (WGS) entry which is preliminary data.</text>
</comment>
<evidence type="ECO:0000313" key="1">
    <source>
        <dbReference type="EMBL" id="PWK94659.1"/>
    </source>
</evidence>
<dbReference type="RefSeq" id="WP_109718057.1">
    <property type="nucleotide sequence ID" value="NZ_JAKZMU010000012.1"/>
</dbReference>
<accession>A0A2V2BDP1</accession>
<dbReference type="OrthoDB" id="6548218at2"/>
<dbReference type="EMBL" id="QGHF01000010">
    <property type="protein sequence ID" value="PWK94659.1"/>
    <property type="molecule type" value="Genomic_DNA"/>
</dbReference>
<proteinExistence type="predicted"/>
<evidence type="ECO:0000313" key="2">
    <source>
        <dbReference type="Proteomes" id="UP000245981"/>
    </source>
</evidence>
<dbReference type="Proteomes" id="UP000245981">
    <property type="component" value="Unassembled WGS sequence"/>
</dbReference>
<reference evidence="1 2" key="1">
    <citation type="submission" date="2018-05" db="EMBL/GenBank/DDBJ databases">
        <title>Genomic Encyclopedia of Type Strains, Phase IV (KMG-V): Genome sequencing to study the core and pangenomes of soil and plant-associated prokaryotes.</title>
        <authorList>
            <person name="Whitman W."/>
        </authorList>
    </citation>
    <scope>NUCLEOTIDE SEQUENCE [LARGE SCALE GENOMIC DNA]</scope>
    <source>
        <strain evidence="1 2">PNA 200-10</strain>
    </source>
</reference>
<gene>
    <name evidence="1" type="ORF">C7431_110155</name>
</gene>
<organism evidence="1 2">
    <name type="scientific">Pantoea allii</name>
    <dbReference type="NCBI Taxonomy" id="574096"/>
    <lineage>
        <taxon>Bacteria</taxon>
        <taxon>Pseudomonadati</taxon>
        <taxon>Pseudomonadota</taxon>
        <taxon>Gammaproteobacteria</taxon>
        <taxon>Enterobacterales</taxon>
        <taxon>Erwiniaceae</taxon>
        <taxon>Pantoea</taxon>
    </lineage>
</organism>
<sequence>MTDQTLNTELTQLTDDVNDLEESLYEFHLRLRDMVKRNLYRGASPAQKMAGVLIEDIDLQLLDLYRRAALMRSHLN</sequence>
<protein>
    <submittedName>
        <fullName evidence="1">Uncharacterized protein</fullName>
    </submittedName>
</protein>
<name>A0A2V2BDP1_9GAMM</name>
<dbReference type="AlphaFoldDB" id="A0A2V2BDP1"/>